<dbReference type="AlphaFoldDB" id="A0A1I7T9R9"/>
<evidence type="ECO:0000313" key="1">
    <source>
        <dbReference type="Proteomes" id="UP000095282"/>
    </source>
</evidence>
<proteinExistence type="predicted"/>
<keyword evidence="1" id="KW-1185">Reference proteome</keyword>
<sequence length="116" mass="13881">MIIQSNYSWNEKIEMLIISGTSIHGTKLRDHLKTKGVLSFDSELRIEIVRLDNRTDMWTPRYQTKKNQKHMAKGPKRNPKEEKKWIKYKRVLAEKQNKALEVHFIIQKEINRLPQP</sequence>
<reference evidence="2" key="1">
    <citation type="submission" date="2016-11" db="UniProtKB">
        <authorList>
            <consortium name="WormBaseParasite"/>
        </authorList>
    </citation>
    <scope>IDENTIFICATION</scope>
</reference>
<accession>A0A1I7T9R9</accession>
<name>A0A1I7T9R9_9PELO</name>
<evidence type="ECO:0000313" key="2">
    <source>
        <dbReference type="WBParaSite" id="Csp11.Scaffold558.g3817.t1"/>
    </source>
</evidence>
<protein>
    <submittedName>
        <fullName evidence="2">Transposase</fullName>
    </submittedName>
</protein>
<dbReference type="WBParaSite" id="Csp11.Scaffold558.g3817.t1">
    <property type="protein sequence ID" value="Csp11.Scaffold558.g3817.t1"/>
    <property type="gene ID" value="Csp11.Scaffold558.g3817"/>
</dbReference>
<organism evidence="1 2">
    <name type="scientific">Caenorhabditis tropicalis</name>
    <dbReference type="NCBI Taxonomy" id="1561998"/>
    <lineage>
        <taxon>Eukaryota</taxon>
        <taxon>Metazoa</taxon>
        <taxon>Ecdysozoa</taxon>
        <taxon>Nematoda</taxon>
        <taxon>Chromadorea</taxon>
        <taxon>Rhabditida</taxon>
        <taxon>Rhabditina</taxon>
        <taxon>Rhabditomorpha</taxon>
        <taxon>Rhabditoidea</taxon>
        <taxon>Rhabditidae</taxon>
        <taxon>Peloderinae</taxon>
        <taxon>Caenorhabditis</taxon>
    </lineage>
</organism>
<dbReference type="Proteomes" id="UP000095282">
    <property type="component" value="Unplaced"/>
</dbReference>